<dbReference type="EnsemblMetazoa" id="Aqu2.1.03774_001">
    <property type="protein sequence ID" value="Aqu2.1.03774_001"/>
    <property type="gene ID" value="Aqu2.1.03774"/>
</dbReference>
<organism evidence="2">
    <name type="scientific">Amphimedon queenslandica</name>
    <name type="common">Sponge</name>
    <dbReference type="NCBI Taxonomy" id="400682"/>
    <lineage>
        <taxon>Eukaryota</taxon>
        <taxon>Metazoa</taxon>
        <taxon>Porifera</taxon>
        <taxon>Demospongiae</taxon>
        <taxon>Heteroscleromorpha</taxon>
        <taxon>Haplosclerida</taxon>
        <taxon>Niphatidae</taxon>
        <taxon>Amphimedon</taxon>
    </lineage>
</organism>
<evidence type="ECO:0000313" key="2">
    <source>
        <dbReference type="EnsemblMetazoa" id="Aqu2.1.03774_001"/>
    </source>
</evidence>
<dbReference type="OrthoDB" id="5946408at2759"/>
<keyword evidence="1" id="KW-0812">Transmembrane</keyword>
<accession>A0A1X7SNV3</accession>
<proteinExistence type="predicted"/>
<sequence length="106" mass="12169">SNKTQIESQATSTYRKTGIKWSKPYFALDGTDANLNTLDTVIFPPTKPWLQLDITEAAQNWKNGERNLEFLFGQRMRMMMDEVFAFVAMNMALIGQCFVFFATKLS</sequence>
<keyword evidence="1" id="KW-1133">Transmembrane helix</keyword>
<name>A0A1X7SNV3_AMPQE</name>
<evidence type="ECO:0000256" key="1">
    <source>
        <dbReference type="SAM" id="Phobius"/>
    </source>
</evidence>
<feature type="transmembrane region" description="Helical" evidence="1">
    <location>
        <begin position="83"/>
        <end position="103"/>
    </location>
</feature>
<keyword evidence="1" id="KW-0472">Membrane</keyword>
<dbReference type="InParanoid" id="A0A1X7SNV3"/>
<dbReference type="AlphaFoldDB" id="A0A1X7SNV3"/>
<reference evidence="2" key="1">
    <citation type="submission" date="2017-05" db="UniProtKB">
        <authorList>
            <consortium name="EnsemblMetazoa"/>
        </authorList>
    </citation>
    <scope>IDENTIFICATION</scope>
</reference>
<protein>
    <submittedName>
        <fullName evidence="2">Uncharacterized protein</fullName>
    </submittedName>
</protein>